<dbReference type="InterPro" id="IPR045051">
    <property type="entry name" value="SBT"/>
</dbReference>
<protein>
    <submittedName>
        <fullName evidence="18">Subtilisin-like protease SBT5.4</fullName>
    </submittedName>
</protein>
<dbReference type="InterPro" id="IPR000209">
    <property type="entry name" value="Peptidase_S8/S53_dom"/>
</dbReference>
<dbReference type="CDD" id="cd02120">
    <property type="entry name" value="PA_subtilisin_like"/>
    <property type="match status" value="1"/>
</dbReference>
<dbReference type="RefSeq" id="XP_011039898.1">
    <property type="nucleotide sequence ID" value="XM_011041596.1"/>
</dbReference>
<keyword evidence="10" id="KW-0325">Glycoprotein</keyword>
<dbReference type="PANTHER" id="PTHR10795">
    <property type="entry name" value="PROPROTEIN CONVERTASE SUBTILISIN/KEXIN"/>
    <property type="match status" value="1"/>
</dbReference>
<evidence type="ECO:0000256" key="2">
    <source>
        <dbReference type="ARBA" id="ARBA00004271"/>
    </source>
</evidence>
<feature type="active site" description="Charge relay system" evidence="11 12">
    <location>
        <position position="584"/>
    </location>
</feature>
<evidence type="ECO:0000313" key="18">
    <source>
        <dbReference type="RefSeq" id="XP_011039898.1"/>
    </source>
</evidence>
<reference evidence="18" key="1">
    <citation type="submission" date="2025-08" db="UniProtKB">
        <authorList>
            <consortium name="RefSeq"/>
        </authorList>
    </citation>
    <scope>IDENTIFICATION</scope>
</reference>
<sequence>MPEVRSATKRNNEALNVLSFGSFYSPPLYVSDAELRCQKGKISYIVYMGESSFSPSLSSGEKSFSESSLTTLDVKAMTKAHFDLLGTYLDSKQKVEDHMLYSYTRCINGFAAVLDEAQVAALNDNPGVVSIFENKENRMYTTHSWDFLGFEKNGVPSLYSLQKKANFGEDIIIGNLDSGVWPESKSFDDEGMGPVPSKWKGTCDDGGGVTCNKKLIGARYFNKGFAANNGPVPEEWNTARDDASGHGTHTLSTAGGSYVPGVNVYGVGNGTAKGGAPKARVATYKVCWPSANGGCTDADILAAYDAAISDGVDVISVSLGSNEPLQFYEDGISIGSLHAIKKGIPVIAAGGNNGPSDGSITNGAPWLFTIGASTMDREIFTTVTLGDKKLFKGKTLASKNLPDGKLYPLINGAEAALAEATPRDAQLCLDGTLDPNKVSGKIILCLRGQSPRLPKGYEAERAGAVGMVLVNDIISGDELYLEAYELPSAHITYADGESVMDYIKATRNPTASISPAITNFGVKPSPAMAKFSSRGPSKIEPAVLKPDITAPGVDVIAAFTEAMGPSRRPFDKRRTPYMVMSGTSMSCPHVSGIVGLLRAIHPDWSPAALKSAIMTTAKTKSNNKKRMLDYDGQLATPFMYGAGHVQPNLAADPGLVYDTNVNDYLSFLCAHGYNKTLLNAFSDGPYTCPENFSFADFNYPSITVPDLKGPVTVTRRVKNVGAPGTYTVSIKAPAKVSVVVEPSSLEFKQAGEEQLFKLTFKPIMDGMPKDYEFGHLTWSDGLHRVKSPLVVKHV</sequence>
<accession>A0AAJ6V2A2</accession>
<feature type="domain" description="Subtilisin-like protease fibronectin type-III" evidence="16">
    <location>
        <begin position="696"/>
        <end position="791"/>
    </location>
</feature>
<dbReference type="Gene3D" id="3.40.50.200">
    <property type="entry name" value="Peptidase S8/S53 domain"/>
    <property type="match status" value="1"/>
</dbReference>
<organism evidence="17 18">
    <name type="scientific">Populus euphratica</name>
    <name type="common">Euphrates poplar</name>
    <dbReference type="NCBI Taxonomy" id="75702"/>
    <lineage>
        <taxon>Eukaryota</taxon>
        <taxon>Viridiplantae</taxon>
        <taxon>Streptophyta</taxon>
        <taxon>Embryophyta</taxon>
        <taxon>Tracheophyta</taxon>
        <taxon>Spermatophyta</taxon>
        <taxon>Magnoliopsida</taxon>
        <taxon>eudicotyledons</taxon>
        <taxon>Gunneridae</taxon>
        <taxon>Pentapetalae</taxon>
        <taxon>rosids</taxon>
        <taxon>fabids</taxon>
        <taxon>Malpighiales</taxon>
        <taxon>Salicaceae</taxon>
        <taxon>Saliceae</taxon>
        <taxon>Populus</taxon>
    </lineage>
</organism>
<feature type="domain" description="PA" evidence="14">
    <location>
        <begin position="424"/>
        <end position="498"/>
    </location>
</feature>
<dbReference type="PRINTS" id="PR00723">
    <property type="entry name" value="SUBTILISIN"/>
</dbReference>
<feature type="domain" description="Inhibitor I9" evidence="15">
    <location>
        <begin position="43"/>
        <end position="136"/>
    </location>
</feature>
<proteinExistence type="inferred from homology"/>
<comment type="similarity">
    <text evidence="3 12">Belongs to the peptidase S8 family.</text>
</comment>
<dbReference type="GO" id="GO:0009610">
    <property type="term" value="P:response to symbiotic fungus"/>
    <property type="evidence" value="ECO:0007669"/>
    <property type="project" value="UniProtKB-ARBA"/>
</dbReference>
<dbReference type="PROSITE" id="PS00138">
    <property type="entry name" value="SUBTILASE_SER"/>
    <property type="match status" value="1"/>
</dbReference>
<dbReference type="GO" id="GO:0048046">
    <property type="term" value="C:apoplast"/>
    <property type="evidence" value="ECO:0007669"/>
    <property type="project" value="UniProtKB-SubCell"/>
</dbReference>
<dbReference type="InterPro" id="IPR034197">
    <property type="entry name" value="Peptidases_S8_3"/>
</dbReference>
<dbReference type="InterPro" id="IPR037045">
    <property type="entry name" value="S8pro/Inhibitor_I9_sf"/>
</dbReference>
<evidence type="ECO:0000259" key="16">
    <source>
        <dbReference type="Pfam" id="PF17766"/>
    </source>
</evidence>
<dbReference type="SUPFAM" id="SSF52025">
    <property type="entry name" value="PA domain"/>
    <property type="match status" value="1"/>
</dbReference>
<dbReference type="InterPro" id="IPR010259">
    <property type="entry name" value="S8pro/Inhibitor_I9"/>
</dbReference>
<keyword evidence="9 12" id="KW-0720">Serine protease</keyword>
<dbReference type="InterPro" id="IPR023828">
    <property type="entry name" value="Peptidase_S8_Ser-AS"/>
</dbReference>
<dbReference type="GeneID" id="105136307"/>
<feature type="active site" description="Charge relay system" evidence="11 12">
    <location>
        <position position="246"/>
    </location>
</feature>
<keyword evidence="7" id="KW-0732">Signal</keyword>
<keyword evidence="4" id="KW-0052">Apoplast</keyword>
<dbReference type="Gene3D" id="3.30.70.80">
    <property type="entry name" value="Peptidase S8 propeptide/proteinase inhibitor I9"/>
    <property type="match status" value="1"/>
</dbReference>
<evidence type="ECO:0000259" key="13">
    <source>
        <dbReference type="Pfam" id="PF00082"/>
    </source>
</evidence>
<dbReference type="InterPro" id="IPR003137">
    <property type="entry name" value="PA_domain"/>
</dbReference>
<keyword evidence="5" id="KW-0964">Secreted</keyword>
<evidence type="ECO:0000256" key="5">
    <source>
        <dbReference type="ARBA" id="ARBA00022525"/>
    </source>
</evidence>
<gene>
    <name evidence="18" type="primary">LOC105136307</name>
</gene>
<dbReference type="GO" id="GO:0006508">
    <property type="term" value="P:proteolysis"/>
    <property type="evidence" value="ECO:0007669"/>
    <property type="project" value="UniProtKB-KW"/>
</dbReference>
<dbReference type="Pfam" id="PF05922">
    <property type="entry name" value="Inhibitor_I9"/>
    <property type="match status" value="1"/>
</dbReference>
<dbReference type="FunFam" id="3.40.50.200:FF:000006">
    <property type="entry name" value="Subtilisin-like protease SBT1.5"/>
    <property type="match status" value="1"/>
</dbReference>
<dbReference type="SUPFAM" id="SSF52743">
    <property type="entry name" value="Subtilisin-like"/>
    <property type="match status" value="1"/>
</dbReference>
<evidence type="ECO:0000259" key="15">
    <source>
        <dbReference type="Pfam" id="PF05922"/>
    </source>
</evidence>
<evidence type="ECO:0000256" key="8">
    <source>
        <dbReference type="ARBA" id="ARBA00022801"/>
    </source>
</evidence>
<evidence type="ECO:0000256" key="12">
    <source>
        <dbReference type="PROSITE-ProRule" id="PRU01240"/>
    </source>
</evidence>
<comment type="subcellular location">
    <subcellularLocation>
        <location evidence="2">Secreted</location>
        <location evidence="2">Extracellular space</location>
        <location evidence="2">Apoplast</location>
    </subcellularLocation>
</comment>
<dbReference type="Proteomes" id="UP000694918">
    <property type="component" value="Unplaced"/>
</dbReference>
<dbReference type="FunFam" id="3.30.70.80:FF:000002">
    <property type="entry name" value="Subtilisin-like protease SBT5.3"/>
    <property type="match status" value="1"/>
</dbReference>
<dbReference type="Gene3D" id="3.50.30.30">
    <property type="match status" value="1"/>
</dbReference>
<evidence type="ECO:0000256" key="4">
    <source>
        <dbReference type="ARBA" id="ARBA00022523"/>
    </source>
</evidence>
<dbReference type="KEGG" id="peu:105136307"/>
<keyword evidence="8 12" id="KW-0378">Hydrolase</keyword>
<dbReference type="InterPro" id="IPR046450">
    <property type="entry name" value="PA_dom_sf"/>
</dbReference>
<evidence type="ECO:0000256" key="10">
    <source>
        <dbReference type="ARBA" id="ARBA00023180"/>
    </source>
</evidence>
<evidence type="ECO:0000256" key="9">
    <source>
        <dbReference type="ARBA" id="ARBA00022825"/>
    </source>
</evidence>
<evidence type="ECO:0000256" key="3">
    <source>
        <dbReference type="ARBA" id="ARBA00011073"/>
    </source>
</evidence>
<dbReference type="Pfam" id="PF02225">
    <property type="entry name" value="PA"/>
    <property type="match status" value="1"/>
</dbReference>
<dbReference type="FunFam" id="2.60.40.2310:FF:000001">
    <property type="entry name" value="Subtilisin-like protease SBT1.5"/>
    <property type="match status" value="1"/>
</dbReference>
<dbReference type="FunFam" id="3.50.30.30:FF:000005">
    <property type="entry name" value="subtilisin-like protease SBT1.5"/>
    <property type="match status" value="1"/>
</dbReference>
<keyword evidence="17" id="KW-1185">Reference proteome</keyword>
<dbReference type="Pfam" id="PF17766">
    <property type="entry name" value="fn3_6"/>
    <property type="match status" value="1"/>
</dbReference>
<evidence type="ECO:0000256" key="1">
    <source>
        <dbReference type="ARBA" id="ARBA00002076"/>
    </source>
</evidence>
<evidence type="ECO:0000256" key="7">
    <source>
        <dbReference type="ARBA" id="ARBA00022729"/>
    </source>
</evidence>
<dbReference type="CDD" id="cd04852">
    <property type="entry name" value="Peptidases_S8_3"/>
    <property type="match status" value="1"/>
</dbReference>
<dbReference type="Gene3D" id="2.60.40.2310">
    <property type="match status" value="1"/>
</dbReference>
<comment type="function">
    <text evidence="1">Required for arbuscular mycorrhiza (AM) development during AM symbiosis with AM fungi (e.g. Glomeromycota intraradices).</text>
</comment>
<dbReference type="InterPro" id="IPR015500">
    <property type="entry name" value="Peptidase_S8_subtilisin-rel"/>
</dbReference>
<dbReference type="GO" id="GO:0004252">
    <property type="term" value="F:serine-type endopeptidase activity"/>
    <property type="evidence" value="ECO:0007669"/>
    <property type="project" value="UniProtKB-UniRule"/>
</dbReference>
<feature type="active site" description="Charge relay system" evidence="11 12">
    <location>
        <position position="177"/>
    </location>
</feature>
<evidence type="ECO:0000256" key="11">
    <source>
        <dbReference type="PIRSR" id="PIRSR615500-1"/>
    </source>
</evidence>
<dbReference type="InterPro" id="IPR041469">
    <property type="entry name" value="Subtilisin-like_FN3"/>
</dbReference>
<name>A0AAJ6V2A2_POPEU</name>
<evidence type="ECO:0000313" key="17">
    <source>
        <dbReference type="Proteomes" id="UP000694918"/>
    </source>
</evidence>
<dbReference type="InterPro" id="IPR036852">
    <property type="entry name" value="Peptidase_S8/S53_dom_sf"/>
</dbReference>
<dbReference type="GO" id="GO:0009609">
    <property type="term" value="P:response to symbiotic bacterium"/>
    <property type="evidence" value="ECO:0007669"/>
    <property type="project" value="UniProtKB-ARBA"/>
</dbReference>
<evidence type="ECO:0000256" key="6">
    <source>
        <dbReference type="ARBA" id="ARBA00022670"/>
    </source>
</evidence>
<feature type="domain" description="Peptidase S8/S53" evidence="13">
    <location>
        <begin position="168"/>
        <end position="643"/>
    </location>
</feature>
<evidence type="ECO:0000259" key="14">
    <source>
        <dbReference type="Pfam" id="PF02225"/>
    </source>
</evidence>
<dbReference type="PROSITE" id="PS51892">
    <property type="entry name" value="SUBTILASE"/>
    <property type="match status" value="1"/>
</dbReference>
<dbReference type="AlphaFoldDB" id="A0AAJ6V2A2"/>
<keyword evidence="6 12" id="KW-0645">Protease</keyword>
<dbReference type="Pfam" id="PF00082">
    <property type="entry name" value="Peptidase_S8"/>
    <property type="match status" value="1"/>
</dbReference>